<dbReference type="GO" id="GO:0015627">
    <property type="term" value="C:type II protein secretion system complex"/>
    <property type="evidence" value="ECO:0007669"/>
    <property type="project" value="InterPro"/>
</dbReference>
<dbReference type="InterPro" id="IPR000983">
    <property type="entry name" value="Bac_GSPG_pilin"/>
</dbReference>
<keyword evidence="2" id="KW-1133">Transmembrane helix</keyword>
<dbReference type="PRINTS" id="PR00813">
    <property type="entry name" value="BCTERIALGSPG"/>
</dbReference>
<dbReference type="InterPro" id="IPR045584">
    <property type="entry name" value="Pilin-like"/>
</dbReference>
<dbReference type="Proteomes" id="UP000593765">
    <property type="component" value="Chromosome"/>
</dbReference>
<dbReference type="Pfam" id="PF07963">
    <property type="entry name" value="N_methyl"/>
    <property type="match status" value="1"/>
</dbReference>
<evidence type="ECO:0000256" key="2">
    <source>
        <dbReference type="SAM" id="Phobius"/>
    </source>
</evidence>
<keyword evidence="1" id="KW-0488">Methylation</keyword>
<keyword evidence="2" id="KW-0812">Transmembrane</keyword>
<name>A0A7M2WW41_9BACT</name>
<reference evidence="3 4" key="1">
    <citation type="submission" date="2020-10" db="EMBL/GenBank/DDBJ databases">
        <title>Wide distribution of Phycisphaera-like planctomycetes from WD2101 soil group in peatlands and genome analysis of the first cultivated representative.</title>
        <authorList>
            <person name="Dedysh S.N."/>
            <person name="Beletsky A.V."/>
            <person name="Ivanova A."/>
            <person name="Kulichevskaya I.S."/>
            <person name="Suzina N.E."/>
            <person name="Philippov D.A."/>
            <person name="Rakitin A.L."/>
            <person name="Mardanov A.V."/>
            <person name="Ravin N.V."/>
        </authorList>
    </citation>
    <scope>NUCLEOTIDE SEQUENCE [LARGE SCALE GENOMIC DNA]</scope>
    <source>
        <strain evidence="3 4">M1803</strain>
    </source>
</reference>
<keyword evidence="4" id="KW-1185">Reference proteome</keyword>
<sequence length="265" mass="29736">MHSGTRQHYRRCNAFTLVELLVVIGIIALLISILLPSLAKARNQANAVKCISNLRQLGMAFTMYANENRQRLPFSSSGGNPYNEDWIWWQETAVASISATIPGRPVPDPKQSSIARYVGGFNPEFFRCPGDDTVQRKSTTSGGFYRFSYSMNYRLESLIKTVPPIGAIRNSSSKILLVEEDALTINDGRWVPPLYNASQVWDTGSGKGDLLDTRHDRLKVNPDNGQYDPLPNPDYRGNVAFLDGHAEFISRSVAHDERSVRWDKN</sequence>
<feature type="transmembrane region" description="Helical" evidence="2">
    <location>
        <begin position="12"/>
        <end position="35"/>
    </location>
</feature>
<dbReference type="SUPFAM" id="SSF54523">
    <property type="entry name" value="Pili subunits"/>
    <property type="match status" value="1"/>
</dbReference>
<organism evidence="3 4">
    <name type="scientific">Humisphaera borealis</name>
    <dbReference type="NCBI Taxonomy" id="2807512"/>
    <lineage>
        <taxon>Bacteria</taxon>
        <taxon>Pseudomonadati</taxon>
        <taxon>Planctomycetota</taxon>
        <taxon>Phycisphaerae</taxon>
        <taxon>Tepidisphaerales</taxon>
        <taxon>Tepidisphaeraceae</taxon>
        <taxon>Humisphaera</taxon>
    </lineage>
</organism>
<gene>
    <name evidence="3" type="ORF">IPV69_25985</name>
</gene>
<dbReference type="KEGG" id="hbs:IPV69_25985"/>
<dbReference type="PANTHER" id="PTHR30093">
    <property type="entry name" value="GENERAL SECRETION PATHWAY PROTEIN G"/>
    <property type="match status" value="1"/>
</dbReference>
<evidence type="ECO:0000313" key="3">
    <source>
        <dbReference type="EMBL" id="QOV89599.1"/>
    </source>
</evidence>
<protein>
    <submittedName>
        <fullName evidence="3">Prepilin-type N-terminal cleavage/methylation domain-containing protein</fullName>
    </submittedName>
</protein>
<dbReference type="GO" id="GO:0015628">
    <property type="term" value="P:protein secretion by the type II secretion system"/>
    <property type="evidence" value="ECO:0007669"/>
    <property type="project" value="InterPro"/>
</dbReference>
<dbReference type="Gene3D" id="3.30.700.10">
    <property type="entry name" value="Glycoprotein, Type 4 Pilin"/>
    <property type="match status" value="1"/>
</dbReference>
<accession>A0A7M2WW41</accession>
<dbReference type="AlphaFoldDB" id="A0A7M2WW41"/>
<evidence type="ECO:0000313" key="4">
    <source>
        <dbReference type="Proteomes" id="UP000593765"/>
    </source>
</evidence>
<keyword evidence="2" id="KW-0472">Membrane</keyword>
<dbReference type="EMBL" id="CP063458">
    <property type="protein sequence ID" value="QOV89599.1"/>
    <property type="molecule type" value="Genomic_DNA"/>
</dbReference>
<proteinExistence type="predicted"/>
<dbReference type="RefSeq" id="WP_261361982.1">
    <property type="nucleotide sequence ID" value="NZ_CP063458.1"/>
</dbReference>
<evidence type="ECO:0000256" key="1">
    <source>
        <dbReference type="ARBA" id="ARBA00022481"/>
    </source>
</evidence>
<dbReference type="NCBIfam" id="TIGR02532">
    <property type="entry name" value="IV_pilin_GFxxxE"/>
    <property type="match status" value="1"/>
</dbReference>
<dbReference type="InterPro" id="IPR012902">
    <property type="entry name" value="N_methyl_site"/>
</dbReference>